<protein>
    <submittedName>
        <fullName evidence="1">Photosensitized INA-labeled protein PHIL1, putative</fullName>
    </submittedName>
</protein>
<dbReference type="AlphaFoldDB" id="A0A1C3K9L2"/>
<name>A0A1C3K9L2_PLAMA</name>
<gene>
    <name evidence="1" type="primary">PHIL1</name>
    <name evidence="1" type="ORF">PMLGA01_020008600</name>
</gene>
<dbReference type="VEuPathDB" id="PlasmoDB:PmUG01_02015000"/>
<proteinExistence type="predicted"/>
<dbReference type="EMBL" id="LT594490">
    <property type="protein sequence ID" value="SBT70214.1"/>
    <property type="molecule type" value="Genomic_DNA"/>
</dbReference>
<organism evidence="1 2">
    <name type="scientific">Plasmodium malariae</name>
    <dbReference type="NCBI Taxonomy" id="5858"/>
    <lineage>
        <taxon>Eukaryota</taxon>
        <taxon>Sar</taxon>
        <taxon>Alveolata</taxon>
        <taxon>Apicomplexa</taxon>
        <taxon>Aconoidasida</taxon>
        <taxon>Haemosporida</taxon>
        <taxon>Plasmodiidae</taxon>
        <taxon>Plasmodium</taxon>
        <taxon>Plasmodium (Plasmodium)</taxon>
    </lineage>
</organism>
<accession>A0A1C3K9L2</accession>
<reference evidence="1 2" key="1">
    <citation type="submission" date="2016-06" db="EMBL/GenBank/DDBJ databases">
        <authorList>
            <consortium name="Pathogen Informatics"/>
        </authorList>
    </citation>
    <scope>NUCLEOTIDE SEQUENCE [LARGE SCALE GENOMIC DNA]</scope>
    <source>
        <strain evidence="1">PmlGA01</strain>
    </source>
</reference>
<dbReference type="Proteomes" id="UP000219799">
    <property type="component" value="Chromosome 2"/>
</dbReference>
<sequence>MLFSGPPKIYSYNKKGNIKKLDFFSCKSIILPQEHIDTKNNLICTTKVIPNTYETICDNIFKMQMAHDNNYDNERMGTNAYDNRNSNIYSVNIVPCDDGNFNNYTDVNVNVNVNANDMNQPLMFEDGAQGSADPAQPIDPGVVAVSNALFAYNNAFQCIPIKSSPNVFRRRSKGEANSEWSNAFVTRVDPCACGDAEEEFKPYEVTKYYDEGKVKTVFNFDQDNCKEAI</sequence>
<evidence type="ECO:0000313" key="2">
    <source>
        <dbReference type="Proteomes" id="UP000219799"/>
    </source>
</evidence>
<evidence type="ECO:0000313" key="1">
    <source>
        <dbReference type="EMBL" id="SBT70214.1"/>
    </source>
</evidence>